<dbReference type="InterPro" id="IPR005119">
    <property type="entry name" value="LysR_subst-bd"/>
</dbReference>
<evidence type="ECO:0000256" key="4">
    <source>
        <dbReference type="ARBA" id="ARBA00023163"/>
    </source>
</evidence>
<organism evidence="6 7">
    <name type="scientific">Pseudothauera rhizosphaerae</name>
    <dbReference type="NCBI Taxonomy" id="2565932"/>
    <lineage>
        <taxon>Bacteria</taxon>
        <taxon>Pseudomonadati</taxon>
        <taxon>Pseudomonadota</taxon>
        <taxon>Betaproteobacteria</taxon>
        <taxon>Rhodocyclales</taxon>
        <taxon>Zoogloeaceae</taxon>
        <taxon>Pseudothauera</taxon>
    </lineage>
</organism>
<keyword evidence="3" id="KW-0238">DNA-binding</keyword>
<dbReference type="OrthoDB" id="9803735at2"/>
<evidence type="ECO:0000313" key="6">
    <source>
        <dbReference type="EMBL" id="THF60137.1"/>
    </source>
</evidence>
<dbReference type="Pfam" id="PF00126">
    <property type="entry name" value="HTH_1"/>
    <property type="match status" value="1"/>
</dbReference>
<dbReference type="AlphaFoldDB" id="A0A4S4ALX1"/>
<comment type="similarity">
    <text evidence="1">Belongs to the LysR transcriptional regulatory family.</text>
</comment>
<keyword evidence="2" id="KW-0805">Transcription regulation</keyword>
<evidence type="ECO:0000313" key="7">
    <source>
        <dbReference type="Proteomes" id="UP000307956"/>
    </source>
</evidence>
<dbReference type="InterPro" id="IPR000847">
    <property type="entry name" value="LysR_HTH_N"/>
</dbReference>
<dbReference type="EMBL" id="SSOD01000012">
    <property type="protein sequence ID" value="THF60137.1"/>
    <property type="molecule type" value="Genomic_DNA"/>
</dbReference>
<keyword evidence="7" id="KW-1185">Reference proteome</keyword>
<accession>A0A4S4ALX1</accession>
<feature type="domain" description="HTH lysR-type" evidence="5">
    <location>
        <begin position="47"/>
        <end position="104"/>
    </location>
</feature>
<dbReference type="FunFam" id="1.10.10.10:FF:000001">
    <property type="entry name" value="LysR family transcriptional regulator"/>
    <property type="match status" value="1"/>
</dbReference>
<dbReference type="Proteomes" id="UP000307956">
    <property type="component" value="Unassembled WGS sequence"/>
</dbReference>
<evidence type="ECO:0000256" key="1">
    <source>
        <dbReference type="ARBA" id="ARBA00009437"/>
    </source>
</evidence>
<dbReference type="Pfam" id="PF03466">
    <property type="entry name" value="LysR_substrate"/>
    <property type="match status" value="1"/>
</dbReference>
<proteinExistence type="inferred from homology"/>
<protein>
    <submittedName>
        <fullName evidence="6">LysR family transcriptional regulator</fullName>
    </submittedName>
</protein>
<comment type="caution">
    <text evidence="6">The sequence shown here is derived from an EMBL/GenBank/DDBJ whole genome shotgun (WGS) entry which is preliminary data.</text>
</comment>
<evidence type="ECO:0000256" key="3">
    <source>
        <dbReference type="ARBA" id="ARBA00023125"/>
    </source>
</evidence>
<dbReference type="InterPro" id="IPR036390">
    <property type="entry name" value="WH_DNA-bd_sf"/>
</dbReference>
<evidence type="ECO:0000256" key="2">
    <source>
        <dbReference type="ARBA" id="ARBA00023015"/>
    </source>
</evidence>
<dbReference type="GO" id="GO:0003700">
    <property type="term" value="F:DNA-binding transcription factor activity"/>
    <property type="evidence" value="ECO:0007669"/>
    <property type="project" value="InterPro"/>
</dbReference>
<keyword evidence="4" id="KW-0804">Transcription</keyword>
<dbReference type="SUPFAM" id="SSF46785">
    <property type="entry name" value="Winged helix' DNA-binding domain"/>
    <property type="match status" value="1"/>
</dbReference>
<reference evidence="6 7" key="1">
    <citation type="submission" date="2019-04" db="EMBL/GenBank/DDBJ databases">
        <title>Azoarcus rhizosphaerae sp. nov. isolated from rhizosphere of Ficus religiosa.</title>
        <authorList>
            <person name="Lin S.-Y."/>
            <person name="Hameed A."/>
            <person name="Hsu Y.-H."/>
            <person name="Young C.-C."/>
        </authorList>
    </citation>
    <scope>NUCLEOTIDE SEQUENCE [LARGE SCALE GENOMIC DNA]</scope>
    <source>
        <strain evidence="6 7">CC-YHH848</strain>
    </source>
</reference>
<name>A0A4S4ALX1_9RHOO</name>
<dbReference type="GO" id="GO:0032993">
    <property type="term" value="C:protein-DNA complex"/>
    <property type="evidence" value="ECO:0007669"/>
    <property type="project" value="TreeGrafter"/>
</dbReference>
<dbReference type="Gene3D" id="3.40.190.290">
    <property type="match status" value="1"/>
</dbReference>
<sequence length="347" mass="37738">MPSLASLPCRIQSFIPKRGFGKRDGAGTPSAVYWNPSTHIEPDETMMELYHLRTFVAVAEERNLTRASERLFTSQPAISAHIKALEETLGVTLFDRTPKGMRLTSVGEDLLPRARRALAAAGDFVQHARSLRHEITGSVRIGLNTDARFLRVAALQTGLAARHPHLDVAMLGGTTWLNLPALRAGKLDAAFISGTFSDSDLTLHYLCDEPLVVAAPKAMRARITDVDIARLARLPWVFTSPDCAYFKVMHALFHANGCEPMRTLLADQEDAMIELVRAGVGLGIVRAGVIGGDADSAYELPVPLPSVPLQFAVLRERAGDLVIGALMEVLREVWELEMPVGVACEAG</sequence>
<gene>
    <name evidence="6" type="ORF">E6O51_14490</name>
</gene>
<dbReference type="GO" id="GO:0003677">
    <property type="term" value="F:DNA binding"/>
    <property type="evidence" value="ECO:0007669"/>
    <property type="project" value="UniProtKB-KW"/>
</dbReference>
<dbReference type="PANTHER" id="PTHR30346:SF0">
    <property type="entry name" value="HCA OPERON TRANSCRIPTIONAL ACTIVATOR HCAR"/>
    <property type="match status" value="1"/>
</dbReference>
<dbReference type="InterPro" id="IPR036388">
    <property type="entry name" value="WH-like_DNA-bd_sf"/>
</dbReference>
<dbReference type="SUPFAM" id="SSF53850">
    <property type="entry name" value="Periplasmic binding protein-like II"/>
    <property type="match status" value="1"/>
</dbReference>
<dbReference type="PRINTS" id="PR00039">
    <property type="entry name" value="HTHLYSR"/>
</dbReference>
<dbReference type="CDD" id="cd05466">
    <property type="entry name" value="PBP2_LTTR_substrate"/>
    <property type="match status" value="1"/>
</dbReference>
<dbReference type="Gene3D" id="1.10.10.10">
    <property type="entry name" value="Winged helix-like DNA-binding domain superfamily/Winged helix DNA-binding domain"/>
    <property type="match status" value="1"/>
</dbReference>
<dbReference type="PANTHER" id="PTHR30346">
    <property type="entry name" value="TRANSCRIPTIONAL DUAL REGULATOR HCAR-RELATED"/>
    <property type="match status" value="1"/>
</dbReference>
<dbReference type="PROSITE" id="PS50931">
    <property type="entry name" value="HTH_LYSR"/>
    <property type="match status" value="1"/>
</dbReference>
<evidence type="ECO:0000259" key="5">
    <source>
        <dbReference type="PROSITE" id="PS50931"/>
    </source>
</evidence>